<dbReference type="SUPFAM" id="SSF51430">
    <property type="entry name" value="NAD(P)-linked oxidoreductase"/>
    <property type="match status" value="1"/>
</dbReference>
<organism evidence="3 4">
    <name type="scientific">Aquimixticola soesokkakensis</name>
    <dbReference type="NCBI Taxonomy" id="1519096"/>
    <lineage>
        <taxon>Bacteria</taxon>
        <taxon>Pseudomonadati</taxon>
        <taxon>Pseudomonadota</taxon>
        <taxon>Alphaproteobacteria</taxon>
        <taxon>Rhodobacterales</taxon>
        <taxon>Paracoccaceae</taxon>
        <taxon>Aquimixticola</taxon>
    </lineage>
</organism>
<dbReference type="InterPro" id="IPR050791">
    <property type="entry name" value="Aldo-Keto_reductase"/>
</dbReference>
<reference evidence="3 4" key="1">
    <citation type="submission" date="2017-03" db="EMBL/GenBank/DDBJ databases">
        <authorList>
            <person name="Afonso C.L."/>
            <person name="Miller P.J."/>
            <person name="Scott M.A."/>
            <person name="Spackman E."/>
            <person name="Goraichik I."/>
            <person name="Dimitrov K.M."/>
            <person name="Suarez D.L."/>
            <person name="Swayne D.E."/>
        </authorList>
    </citation>
    <scope>NUCLEOTIDE SEQUENCE [LARGE SCALE GENOMIC DNA]</scope>
    <source>
        <strain evidence="3 4">CECT 8620</strain>
    </source>
</reference>
<feature type="domain" description="NADP-dependent oxidoreductase" evidence="2">
    <location>
        <begin position="22"/>
        <end position="313"/>
    </location>
</feature>
<protein>
    <submittedName>
        <fullName evidence="3">General stress protein 69</fullName>
        <ecNumber evidence="3">1.1.1.-</ecNumber>
    </submittedName>
</protein>
<dbReference type="InterPro" id="IPR023210">
    <property type="entry name" value="NADP_OxRdtase_dom"/>
</dbReference>
<evidence type="ECO:0000313" key="3">
    <source>
        <dbReference type="EMBL" id="SLN61049.1"/>
    </source>
</evidence>
<dbReference type="PANTHER" id="PTHR43625:SF40">
    <property type="entry name" value="ALDO-KETO REDUCTASE YAKC [NADP(+)]"/>
    <property type="match status" value="1"/>
</dbReference>
<dbReference type="PANTHER" id="PTHR43625">
    <property type="entry name" value="AFLATOXIN B1 ALDEHYDE REDUCTASE"/>
    <property type="match status" value="1"/>
</dbReference>
<keyword evidence="4" id="KW-1185">Reference proteome</keyword>
<name>A0A1Y5TD54_9RHOB</name>
<dbReference type="GO" id="GO:0016491">
    <property type="term" value="F:oxidoreductase activity"/>
    <property type="evidence" value="ECO:0007669"/>
    <property type="project" value="UniProtKB-KW"/>
</dbReference>
<evidence type="ECO:0000313" key="4">
    <source>
        <dbReference type="Proteomes" id="UP000193862"/>
    </source>
</evidence>
<dbReference type="Gene3D" id="3.20.20.100">
    <property type="entry name" value="NADP-dependent oxidoreductase domain"/>
    <property type="match status" value="1"/>
</dbReference>
<dbReference type="Pfam" id="PF00248">
    <property type="entry name" value="Aldo_ket_red"/>
    <property type="match status" value="1"/>
</dbReference>
<dbReference type="Proteomes" id="UP000193862">
    <property type="component" value="Unassembled WGS sequence"/>
</dbReference>
<dbReference type="GO" id="GO:0005737">
    <property type="term" value="C:cytoplasm"/>
    <property type="evidence" value="ECO:0007669"/>
    <property type="project" value="TreeGrafter"/>
</dbReference>
<keyword evidence="1 3" id="KW-0560">Oxidoreductase</keyword>
<gene>
    <name evidence="3" type="primary">yhdN_3</name>
    <name evidence="3" type="ORF">AQS8620_02775</name>
</gene>
<dbReference type="InterPro" id="IPR036812">
    <property type="entry name" value="NAD(P)_OxRdtase_dom_sf"/>
</dbReference>
<dbReference type="EC" id="1.1.1.-" evidence="3"/>
<sequence>MTLSNPNMPQRQLGTDGPMVGAIGFGAMSFAGFFGAADDEVSLTTLQAAVEAGIDFWDTANIYGMGRSESIIGRYFREVGDPGITLATKASIIPGPPRKFSNDADHLRSELESSLTKLNRSKVELFYAHRRDQSIEIETLAETMAGFIQEGLIDGYGLSEVAPSTIRRAHAVAPVRAVQNEYSLWTRLPELGILQTCDELGVAFVPFSPLARGALGSVVLDPATFSPKDFRSTNPRFTGVNWGYNLERIKAFHAYAESRGTTTTALALAWVLNTGDNLIPIPGTRTPEHLNEWLPALSMEFSEDDFDAIEEILPVGWAYGDRYNDSQSIGPERYC</sequence>
<accession>A0A1Y5TD54</accession>
<evidence type="ECO:0000259" key="2">
    <source>
        <dbReference type="Pfam" id="PF00248"/>
    </source>
</evidence>
<evidence type="ECO:0000256" key="1">
    <source>
        <dbReference type="ARBA" id="ARBA00023002"/>
    </source>
</evidence>
<dbReference type="AlphaFoldDB" id="A0A1Y5TD54"/>
<dbReference type="RefSeq" id="WP_234990496.1">
    <property type="nucleotide sequence ID" value="NZ_FWFS01000010.1"/>
</dbReference>
<proteinExistence type="predicted"/>
<dbReference type="EMBL" id="FWFS01000010">
    <property type="protein sequence ID" value="SLN61049.1"/>
    <property type="molecule type" value="Genomic_DNA"/>
</dbReference>